<evidence type="ECO:0000313" key="3">
    <source>
        <dbReference type="Proteomes" id="UP000176005"/>
    </source>
</evidence>
<dbReference type="PATRIC" id="fig|518642.10.peg.4935"/>
<feature type="compositionally biased region" description="Basic and acidic residues" evidence="1">
    <location>
        <begin position="115"/>
        <end position="125"/>
    </location>
</feature>
<evidence type="ECO:0008006" key="4">
    <source>
        <dbReference type="Google" id="ProtNLM"/>
    </source>
</evidence>
<name>A0A1E7L100_9ACTN</name>
<feature type="compositionally biased region" description="Basic and acidic residues" evidence="1">
    <location>
        <begin position="13"/>
        <end position="23"/>
    </location>
</feature>
<dbReference type="Proteomes" id="UP000176005">
    <property type="component" value="Unassembled WGS sequence"/>
</dbReference>
<organism evidence="2 3">
    <name type="scientific">Streptomyces nanshensis</name>
    <dbReference type="NCBI Taxonomy" id="518642"/>
    <lineage>
        <taxon>Bacteria</taxon>
        <taxon>Bacillati</taxon>
        <taxon>Actinomycetota</taxon>
        <taxon>Actinomycetes</taxon>
        <taxon>Kitasatosporales</taxon>
        <taxon>Streptomycetaceae</taxon>
        <taxon>Streptomyces</taxon>
    </lineage>
</organism>
<comment type="caution">
    <text evidence="2">The sequence shown here is derived from an EMBL/GenBank/DDBJ whole genome shotgun (WGS) entry which is preliminary data.</text>
</comment>
<keyword evidence="3" id="KW-1185">Reference proteome</keyword>
<feature type="compositionally biased region" description="Basic and acidic residues" evidence="1">
    <location>
        <begin position="32"/>
        <end position="56"/>
    </location>
</feature>
<sequence>PKRRPRTPVLVADHGRTVGREEPAETAETDETQQRPERGDRRRTDRPGASDRHGAPERSASAEGSASPPTAPSASGTVSGLPRRVRQASLAPQLKREPEEGAAGRTGGGAPSEDLANRDAEEVRSRMASLQRGWQRGRRDNAGASGDEATDSAPGTTPEGDGR</sequence>
<feature type="region of interest" description="Disordered" evidence="1">
    <location>
        <begin position="1"/>
        <end position="163"/>
    </location>
</feature>
<evidence type="ECO:0000256" key="1">
    <source>
        <dbReference type="SAM" id="MobiDB-lite"/>
    </source>
</evidence>
<feature type="non-terminal residue" evidence="2">
    <location>
        <position position="1"/>
    </location>
</feature>
<dbReference type="EMBL" id="LJGW01000339">
    <property type="protein sequence ID" value="OEV09854.1"/>
    <property type="molecule type" value="Genomic_DNA"/>
</dbReference>
<accession>A0A1E7L100</accession>
<feature type="compositionally biased region" description="Low complexity" evidence="1">
    <location>
        <begin position="57"/>
        <end position="77"/>
    </location>
</feature>
<dbReference type="AlphaFoldDB" id="A0A1E7L100"/>
<protein>
    <recommendedName>
        <fullName evidence="4">Histidine kinase</fullName>
    </recommendedName>
</protein>
<evidence type="ECO:0000313" key="2">
    <source>
        <dbReference type="EMBL" id="OEV09854.1"/>
    </source>
</evidence>
<reference evidence="2 3" key="1">
    <citation type="journal article" date="2016" name="Front. Microbiol.">
        <title>Comparative Genomics Analysis of Streptomyces Species Reveals Their Adaptation to the Marine Environment and Their Diversity at the Genomic Level.</title>
        <authorList>
            <person name="Tian X."/>
            <person name="Zhang Z."/>
            <person name="Yang T."/>
            <person name="Chen M."/>
            <person name="Li J."/>
            <person name="Chen F."/>
            <person name="Yang J."/>
            <person name="Li W."/>
            <person name="Zhang B."/>
            <person name="Zhang Z."/>
            <person name="Wu J."/>
            <person name="Zhang C."/>
            <person name="Long L."/>
            <person name="Xiao J."/>
        </authorList>
    </citation>
    <scope>NUCLEOTIDE SEQUENCE [LARGE SCALE GENOMIC DNA]</scope>
    <source>
        <strain evidence="2 3">SCSIO 10429</strain>
    </source>
</reference>
<proteinExistence type="predicted"/>
<gene>
    <name evidence="2" type="ORF">AN218_20195</name>
</gene>